<keyword evidence="3" id="KW-1185">Reference proteome</keyword>
<dbReference type="AlphaFoldDB" id="A0A1I7N995"/>
<feature type="domain" description="Hemerythrin-like" evidence="1">
    <location>
        <begin position="11"/>
        <end position="131"/>
    </location>
</feature>
<proteinExistence type="predicted"/>
<reference evidence="3" key="1">
    <citation type="submission" date="2016-10" db="EMBL/GenBank/DDBJ databases">
        <authorList>
            <person name="Varghese N."/>
            <person name="Submissions S."/>
        </authorList>
    </citation>
    <scope>NUCLEOTIDE SEQUENCE [LARGE SCALE GENOMIC DNA]</scope>
    <source>
        <strain evidence="3">DSM 14807</strain>
    </source>
</reference>
<evidence type="ECO:0000313" key="3">
    <source>
        <dbReference type="Proteomes" id="UP000199537"/>
    </source>
</evidence>
<organism evidence="2 3">
    <name type="scientific">Thermoflavifilum thermophilum</name>
    <dbReference type="NCBI Taxonomy" id="1393122"/>
    <lineage>
        <taxon>Bacteria</taxon>
        <taxon>Pseudomonadati</taxon>
        <taxon>Bacteroidota</taxon>
        <taxon>Chitinophagia</taxon>
        <taxon>Chitinophagales</taxon>
        <taxon>Chitinophagaceae</taxon>
        <taxon>Thermoflavifilum</taxon>
    </lineage>
</organism>
<protein>
    <submittedName>
        <fullName evidence="2">Hemerythrin HHE cation binding domain-containing protein</fullName>
    </submittedName>
</protein>
<gene>
    <name evidence="2" type="ORF">SAMN05660895_1028</name>
</gene>
<name>A0A1I7N995_9BACT</name>
<dbReference type="Gene3D" id="1.20.120.520">
    <property type="entry name" value="nmb1532 protein domain like"/>
    <property type="match status" value="1"/>
</dbReference>
<dbReference type="RefSeq" id="WP_092458609.1">
    <property type="nucleotide sequence ID" value="NZ_FPCJ01000001.1"/>
</dbReference>
<dbReference type="Pfam" id="PF01814">
    <property type="entry name" value="Hemerythrin"/>
    <property type="match status" value="1"/>
</dbReference>
<dbReference type="PANTHER" id="PTHR35585:SF1">
    <property type="entry name" value="HHE DOMAIN PROTEIN (AFU_ORTHOLOGUE AFUA_4G00730)"/>
    <property type="match status" value="1"/>
</dbReference>
<dbReference type="Proteomes" id="UP000199537">
    <property type="component" value="Unassembled WGS sequence"/>
</dbReference>
<dbReference type="PANTHER" id="PTHR35585">
    <property type="entry name" value="HHE DOMAIN PROTEIN (AFU_ORTHOLOGUE AFUA_4G00730)"/>
    <property type="match status" value="1"/>
</dbReference>
<evidence type="ECO:0000259" key="1">
    <source>
        <dbReference type="Pfam" id="PF01814"/>
    </source>
</evidence>
<dbReference type="InterPro" id="IPR012312">
    <property type="entry name" value="Hemerythrin-like"/>
</dbReference>
<accession>A0A1I7N995</accession>
<evidence type="ECO:0000313" key="2">
    <source>
        <dbReference type="EMBL" id="SFV31274.1"/>
    </source>
</evidence>
<dbReference type="EMBL" id="FPCJ01000001">
    <property type="protein sequence ID" value="SFV31274.1"/>
    <property type="molecule type" value="Genomic_DNA"/>
</dbReference>
<dbReference type="STRING" id="1393122.SAMN05660895_1028"/>
<dbReference type="OrthoDB" id="9793254at2"/>
<sequence length="168" mass="20050">MSKPIKRHPAIQQLSRDHHYALLFCWKIGQGLEWQIDTPRIKKYVAYFHQRYIIPHFQEEEQILFVLMPDDERVKKAVTQHREIEQLIKQQLIAPDKMDANLSEDVSLLTTLAEKLNQHVRYEERELFPYLEQCLSEAQLEQVGKQLAEATHTPDDAYPDPFWLRKRT</sequence>